<organism evidence="2 3">
    <name type="scientific">Quillaja saponaria</name>
    <name type="common">Soap bark tree</name>
    <dbReference type="NCBI Taxonomy" id="32244"/>
    <lineage>
        <taxon>Eukaryota</taxon>
        <taxon>Viridiplantae</taxon>
        <taxon>Streptophyta</taxon>
        <taxon>Embryophyta</taxon>
        <taxon>Tracheophyta</taxon>
        <taxon>Spermatophyta</taxon>
        <taxon>Magnoliopsida</taxon>
        <taxon>eudicotyledons</taxon>
        <taxon>Gunneridae</taxon>
        <taxon>Pentapetalae</taxon>
        <taxon>rosids</taxon>
        <taxon>fabids</taxon>
        <taxon>Fabales</taxon>
        <taxon>Quillajaceae</taxon>
        <taxon>Quillaja</taxon>
    </lineage>
</organism>
<dbReference type="AlphaFoldDB" id="A0AAD7LZY4"/>
<evidence type="ECO:0000256" key="1">
    <source>
        <dbReference type="SAM" id="Coils"/>
    </source>
</evidence>
<sequence length="152" mass="17549">MSKLEAAYSMIEYYEKVVKNCADHQDETRNELLRMKAAAIEIEEEPQVFEDCIECTNKLEEKNKALAAMLSTATEYAEDYRASLRECEEKNKILTQKNNQIASELSAMISSATGYQRRGRMLEILTDDLNNKLCAANMRSEMYKSLLHNFDR</sequence>
<accession>A0AAD7LZY4</accession>
<protein>
    <submittedName>
        <fullName evidence="2">Uncharacterized protein</fullName>
    </submittedName>
</protein>
<keyword evidence="3" id="KW-1185">Reference proteome</keyword>
<gene>
    <name evidence="2" type="ORF">O6P43_011440</name>
</gene>
<evidence type="ECO:0000313" key="3">
    <source>
        <dbReference type="Proteomes" id="UP001163823"/>
    </source>
</evidence>
<evidence type="ECO:0000313" key="2">
    <source>
        <dbReference type="EMBL" id="KAJ7967142.1"/>
    </source>
</evidence>
<name>A0AAD7LZY4_QUISA</name>
<feature type="coiled-coil region" evidence="1">
    <location>
        <begin position="77"/>
        <end position="104"/>
    </location>
</feature>
<dbReference type="Proteomes" id="UP001163823">
    <property type="component" value="Chromosome 5"/>
</dbReference>
<dbReference type="EMBL" id="JARAOO010000005">
    <property type="protein sequence ID" value="KAJ7967142.1"/>
    <property type="molecule type" value="Genomic_DNA"/>
</dbReference>
<reference evidence="2" key="1">
    <citation type="journal article" date="2023" name="Science">
        <title>Elucidation of the pathway for biosynthesis of saponin adjuvants from the soapbark tree.</title>
        <authorList>
            <person name="Reed J."/>
            <person name="Orme A."/>
            <person name="El-Demerdash A."/>
            <person name="Owen C."/>
            <person name="Martin L.B.B."/>
            <person name="Misra R.C."/>
            <person name="Kikuchi S."/>
            <person name="Rejzek M."/>
            <person name="Martin A.C."/>
            <person name="Harkess A."/>
            <person name="Leebens-Mack J."/>
            <person name="Louveau T."/>
            <person name="Stephenson M.J."/>
            <person name="Osbourn A."/>
        </authorList>
    </citation>
    <scope>NUCLEOTIDE SEQUENCE</scope>
    <source>
        <strain evidence="2">S10</strain>
    </source>
</reference>
<proteinExistence type="predicted"/>
<keyword evidence="1" id="KW-0175">Coiled coil</keyword>
<dbReference type="KEGG" id="qsa:O6P43_011440"/>
<comment type="caution">
    <text evidence="2">The sequence shown here is derived from an EMBL/GenBank/DDBJ whole genome shotgun (WGS) entry which is preliminary data.</text>
</comment>